<gene>
    <name evidence="2" type="ORF">H8S44_01875</name>
</gene>
<name>A0A923L9T8_9FIRM</name>
<evidence type="ECO:0000313" key="3">
    <source>
        <dbReference type="Proteomes" id="UP000649345"/>
    </source>
</evidence>
<feature type="transmembrane region" description="Helical" evidence="1">
    <location>
        <begin position="227"/>
        <end position="250"/>
    </location>
</feature>
<evidence type="ECO:0000313" key="2">
    <source>
        <dbReference type="EMBL" id="MBC5658534.1"/>
    </source>
</evidence>
<evidence type="ECO:0000256" key="1">
    <source>
        <dbReference type="SAM" id="Phobius"/>
    </source>
</evidence>
<sequence length="278" mass="30131">MMTSKEENKTKGMLTKKDLDRMAWRSMTYDYCWHYERAGNMGYSTMIGGVLKKIYKGQPEKYKEALKRNLEFFNITAMFAPFVGGVAASMEEQNAKTEGFDTGAISAIKTALMGPLSGIGDSIFLGTLRVIAIGIGVSLLSQGNVVGAFLYALIFNIPNVLSRFLSARLGYRLGVDFLTKIQSSGIMEIVMTATGILGMMAIGGMNYSMVYTSLILPIGTGESATTLQAITDGIMPGLAPLGFTWLCYWLMKKGINIVVLLVLIILLCIACVALGIMG</sequence>
<keyword evidence="1" id="KW-0812">Transmembrane</keyword>
<dbReference type="GO" id="GO:0009401">
    <property type="term" value="P:phosphoenolpyruvate-dependent sugar phosphotransferase system"/>
    <property type="evidence" value="ECO:0007669"/>
    <property type="project" value="InterPro"/>
</dbReference>
<keyword evidence="1" id="KW-1133">Transmembrane helix</keyword>
<dbReference type="Pfam" id="PF03613">
    <property type="entry name" value="EIID-AGA"/>
    <property type="match status" value="1"/>
</dbReference>
<keyword evidence="3" id="KW-1185">Reference proteome</keyword>
<reference evidence="2" key="1">
    <citation type="submission" date="2020-08" db="EMBL/GenBank/DDBJ databases">
        <title>Genome public.</title>
        <authorList>
            <person name="Liu C."/>
            <person name="Sun Q."/>
        </authorList>
    </citation>
    <scope>NUCLEOTIDE SEQUENCE</scope>
    <source>
        <strain evidence="2">NSJ-68</strain>
    </source>
</reference>
<dbReference type="GO" id="GO:0005886">
    <property type="term" value="C:plasma membrane"/>
    <property type="evidence" value="ECO:0007669"/>
    <property type="project" value="TreeGrafter"/>
</dbReference>
<proteinExistence type="predicted"/>
<accession>A0A923L9T8</accession>
<organism evidence="2 3">
    <name type="scientific">Anaerosacchariphilus hominis</name>
    <dbReference type="NCBI Taxonomy" id="2763017"/>
    <lineage>
        <taxon>Bacteria</taxon>
        <taxon>Bacillati</taxon>
        <taxon>Bacillota</taxon>
        <taxon>Clostridia</taxon>
        <taxon>Lachnospirales</taxon>
        <taxon>Lachnospiraceae</taxon>
        <taxon>Anaerosacchariphilus</taxon>
    </lineage>
</organism>
<keyword evidence="1" id="KW-0472">Membrane</keyword>
<dbReference type="Proteomes" id="UP000649345">
    <property type="component" value="Unassembled WGS sequence"/>
</dbReference>
<dbReference type="InterPro" id="IPR004704">
    <property type="entry name" value="PTS_IID_man"/>
</dbReference>
<dbReference type="EMBL" id="JACOOR010000001">
    <property type="protein sequence ID" value="MBC5658534.1"/>
    <property type="molecule type" value="Genomic_DNA"/>
</dbReference>
<feature type="transmembrane region" description="Helical" evidence="1">
    <location>
        <begin position="186"/>
        <end position="207"/>
    </location>
</feature>
<dbReference type="PANTHER" id="PTHR32502:SF23">
    <property type="entry name" value="TRANSPORT PROTEIN, PTS SYSTEM"/>
    <property type="match status" value="1"/>
</dbReference>
<dbReference type="RefSeq" id="WP_186872759.1">
    <property type="nucleotide sequence ID" value="NZ_JACOOR010000001.1"/>
</dbReference>
<dbReference type="InterPro" id="IPR050303">
    <property type="entry name" value="GatZ_KbaZ_carbometab"/>
</dbReference>
<dbReference type="PANTHER" id="PTHR32502">
    <property type="entry name" value="N-ACETYLGALACTOSAMINE PERMEASE II COMPONENT-RELATED"/>
    <property type="match status" value="1"/>
</dbReference>
<protein>
    <submittedName>
        <fullName evidence="2">PTS system mannose/fructose/sorbose family transporter subunit IID</fullName>
    </submittedName>
</protein>
<dbReference type="PROSITE" id="PS51108">
    <property type="entry name" value="PTS_EIID"/>
    <property type="match status" value="1"/>
</dbReference>
<dbReference type="AlphaFoldDB" id="A0A923L9T8"/>
<comment type="caution">
    <text evidence="2">The sequence shown here is derived from an EMBL/GenBank/DDBJ whole genome shotgun (WGS) entry which is preliminary data.</text>
</comment>
<feature type="transmembrane region" description="Helical" evidence="1">
    <location>
        <begin position="257"/>
        <end position="277"/>
    </location>
</feature>